<dbReference type="RefSeq" id="WP_210651546.1">
    <property type="nucleotide sequence ID" value="NZ_JAGKQQ010000001.1"/>
</dbReference>
<accession>A0ABS5BJA4</accession>
<evidence type="ECO:0000313" key="4">
    <source>
        <dbReference type="Proteomes" id="UP000676565"/>
    </source>
</evidence>
<comment type="caution">
    <text evidence="3">The sequence shown here is derived from an EMBL/GenBank/DDBJ whole genome shotgun (WGS) entry which is preliminary data.</text>
</comment>
<feature type="region of interest" description="Disordered" evidence="1">
    <location>
        <begin position="221"/>
        <end position="283"/>
    </location>
</feature>
<reference evidence="3 4" key="1">
    <citation type="submission" date="2021-04" db="EMBL/GenBank/DDBJ databases">
        <authorList>
            <person name="Ivanova A."/>
        </authorList>
    </citation>
    <scope>NUCLEOTIDE SEQUENCE [LARGE SCALE GENOMIC DNA]</scope>
    <source>
        <strain evidence="3 4">G18</strain>
    </source>
</reference>
<dbReference type="Proteomes" id="UP000676565">
    <property type="component" value="Unassembled WGS sequence"/>
</dbReference>
<feature type="domain" description="DUF2344" evidence="2">
    <location>
        <begin position="5"/>
        <end position="164"/>
    </location>
</feature>
<dbReference type="Pfam" id="PF10105">
    <property type="entry name" value="DUF2344"/>
    <property type="match status" value="1"/>
</dbReference>
<keyword evidence="4" id="KW-1185">Reference proteome</keyword>
<organism evidence="3 4">
    <name type="scientific">Gemmata palustris</name>
    <dbReference type="NCBI Taxonomy" id="2822762"/>
    <lineage>
        <taxon>Bacteria</taxon>
        <taxon>Pseudomonadati</taxon>
        <taxon>Planctomycetota</taxon>
        <taxon>Planctomycetia</taxon>
        <taxon>Gemmatales</taxon>
        <taxon>Gemmataceae</taxon>
        <taxon>Gemmata</taxon>
    </lineage>
</organism>
<evidence type="ECO:0000259" key="2">
    <source>
        <dbReference type="Pfam" id="PF10105"/>
    </source>
</evidence>
<dbReference type="NCBIfam" id="TIGR03936">
    <property type="entry name" value="sam_1_link_chp"/>
    <property type="match status" value="1"/>
</dbReference>
<name>A0ABS5BJA4_9BACT</name>
<gene>
    <name evidence="3" type="ORF">J8F10_00490</name>
</gene>
<dbReference type="EMBL" id="JAGKQQ010000001">
    <property type="protein sequence ID" value="MBP3953779.1"/>
    <property type="molecule type" value="Genomic_DNA"/>
</dbReference>
<evidence type="ECO:0000313" key="3">
    <source>
        <dbReference type="EMBL" id="MBP3953779.1"/>
    </source>
</evidence>
<proteinExistence type="predicted"/>
<protein>
    <submittedName>
        <fullName evidence="3">TIGR03936 family radical SAM-associated protein</fullName>
    </submittedName>
</protein>
<dbReference type="InterPro" id="IPR018768">
    <property type="entry name" value="DUF2344"/>
</dbReference>
<sequence>MLGDKFRFRFVKSGTLRLVSHHDLMRCSERMLRRAAVPFKSTAGFHPTPRLVFALSLPLGVIGCDEVMELELTEPRDSDQLFTTLNAQAPTGLVFTHVAPVPMKATARVRRVVYELPLPAERVADVEAAAAALMAEPKVWVERLRPSPKRLNIKPYLRNVSVESRPASREDGGGGHVLRLDLWVTQTGSARADELLHLLHIEDLIDNGAVLERTVVEIRDEVAPADGPLPTGSSTDEPPDGPADSVPLTGAEVAALAARLDEEANQQSLEAGWGASPNGPVVE</sequence>
<evidence type="ECO:0000256" key="1">
    <source>
        <dbReference type="SAM" id="MobiDB-lite"/>
    </source>
</evidence>